<keyword evidence="2" id="KW-0813">Transport</keyword>
<feature type="transmembrane region" description="Helical" evidence="11">
    <location>
        <begin position="490"/>
        <end position="512"/>
    </location>
</feature>
<evidence type="ECO:0000256" key="6">
    <source>
        <dbReference type="ARBA" id="ARBA00022840"/>
    </source>
</evidence>
<dbReference type="GO" id="GO:0140359">
    <property type="term" value="F:ABC-type transporter activity"/>
    <property type="evidence" value="ECO:0007669"/>
    <property type="project" value="InterPro"/>
</dbReference>
<feature type="transmembrane region" description="Helical" evidence="11">
    <location>
        <begin position="205"/>
        <end position="229"/>
    </location>
</feature>
<feature type="compositionally biased region" description="Polar residues" evidence="10">
    <location>
        <begin position="274"/>
        <end position="308"/>
    </location>
</feature>
<dbReference type="PROSITE" id="PS00211">
    <property type="entry name" value="ABC_TRANSPORTER_1"/>
    <property type="match status" value="1"/>
</dbReference>
<dbReference type="InterPro" id="IPR003593">
    <property type="entry name" value="AAA+_ATPase"/>
</dbReference>
<evidence type="ECO:0000256" key="7">
    <source>
        <dbReference type="ARBA" id="ARBA00022989"/>
    </source>
</evidence>
<dbReference type="CDD" id="cd18583">
    <property type="entry name" value="ABC_6TM_HMT1"/>
    <property type="match status" value="1"/>
</dbReference>
<dbReference type="PANTHER" id="PTHR24221:SF648">
    <property type="entry name" value="ABC-TYPE TRANSPORTER ATR1"/>
    <property type="match status" value="1"/>
</dbReference>
<keyword evidence="6" id="KW-0067">ATP-binding</keyword>
<evidence type="ECO:0000256" key="5">
    <source>
        <dbReference type="ARBA" id="ARBA00022792"/>
    </source>
</evidence>
<dbReference type="GO" id="GO:0016887">
    <property type="term" value="F:ATP hydrolysis activity"/>
    <property type="evidence" value="ECO:0007669"/>
    <property type="project" value="InterPro"/>
</dbReference>
<evidence type="ECO:0000256" key="11">
    <source>
        <dbReference type="SAM" id="Phobius"/>
    </source>
</evidence>
<comment type="subcellular location">
    <subcellularLocation>
        <location evidence="1">Membrane</location>
        <topology evidence="1">Multi-pass membrane protein</topology>
    </subcellularLocation>
</comment>
<feature type="domain" description="ABC transmembrane type-1" evidence="13">
    <location>
        <begin position="357"/>
        <end position="634"/>
    </location>
</feature>
<dbReference type="InterPro" id="IPR039421">
    <property type="entry name" value="Type_1_exporter"/>
</dbReference>
<dbReference type="SMART" id="SM00382">
    <property type="entry name" value="AAA"/>
    <property type="match status" value="1"/>
</dbReference>
<dbReference type="InterPro" id="IPR036640">
    <property type="entry name" value="ABC1_TM_sf"/>
</dbReference>
<protein>
    <submittedName>
        <fullName evidence="14">Related to ATM1-Mitochondrial inner membrane ABC transporter involved in the maturation of cytosolic iron-sulfur (Fe/S) cluster-containing proteins</fullName>
    </submittedName>
</protein>
<evidence type="ECO:0000256" key="4">
    <source>
        <dbReference type="ARBA" id="ARBA00022741"/>
    </source>
</evidence>
<dbReference type="InterPro" id="IPR003439">
    <property type="entry name" value="ABC_transporter-like_ATP-bd"/>
</dbReference>
<dbReference type="Gene3D" id="3.40.50.300">
    <property type="entry name" value="P-loop containing nucleotide triphosphate hydrolases"/>
    <property type="match status" value="1"/>
</dbReference>
<feature type="transmembrane region" description="Helical" evidence="11">
    <location>
        <begin position="135"/>
        <end position="158"/>
    </location>
</feature>
<dbReference type="InterPro" id="IPR027417">
    <property type="entry name" value="P-loop_NTPase"/>
</dbReference>
<keyword evidence="7 11" id="KW-1133">Transmembrane helix</keyword>
<dbReference type="GO" id="GO:0000041">
    <property type="term" value="P:transition metal ion transport"/>
    <property type="evidence" value="ECO:0007669"/>
    <property type="project" value="UniProtKB-ARBA"/>
</dbReference>
<feature type="transmembrane region" description="Helical" evidence="11">
    <location>
        <begin position="581"/>
        <end position="599"/>
    </location>
</feature>
<feature type="transmembrane region" description="Helical" evidence="11">
    <location>
        <begin position="30"/>
        <end position="47"/>
    </location>
</feature>
<dbReference type="SUPFAM" id="SSF52540">
    <property type="entry name" value="P-loop containing nucleoside triphosphate hydrolases"/>
    <property type="match status" value="1"/>
</dbReference>
<feature type="compositionally biased region" description="Basic and acidic residues" evidence="10">
    <location>
        <begin position="919"/>
        <end position="944"/>
    </location>
</feature>
<dbReference type="AlphaFoldDB" id="A0A077R3L4"/>
<keyword evidence="5" id="KW-0999">Mitochondrion inner membrane</keyword>
<evidence type="ECO:0000256" key="3">
    <source>
        <dbReference type="ARBA" id="ARBA00022692"/>
    </source>
</evidence>
<dbReference type="InterPro" id="IPR017871">
    <property type="entry name" value="ABC_transporter-like_CS"/>
</dbReference>
<name>A0A077R3L4_9BASI</name>
<evidence type="ECO:0000313" key="14">
    <source>
        <dbReference type="EMBL" id="CDI53546.1"/>
    </source>
</evidence>
<evidence type="ECO:0000256" key="10">
    <source>
        <dbReference type="SAM" id="MobiDB-lite"/>
    </source>
</evidence>
<dbReference type="Pfam" id="PF00664">
    <property type="entry name" value="ABC_membrane"/>
    <property type="match status" value="1"/>
</dbReference>
<feature type="transmembrane region" description="Helical" evidence="11">
    <location>
        <begin position="174"/>
        <end position="193"/>
    </location>
</feature>
<dbReference type="InterPro" id="IPR011527">
    <property type="entry name" value="ABC1_TM_dom"/>
</dbReference>
<reference evidence="14" key="1">
    <citation type="journal article" date="2014" name="Genome Biol. Evol.">
        <title>Gene Loss Rather Than Gene Gain Is Associated with a Host Jump from Monocots to Dicots in the Smut Fungus Melanopsichium pennsylvanicum.</title>
        <authorList>
            <person name="Sharma R."/>
            <person name="Mishra B."/>
            <person name="Runge F."/>
            <person name="Thines M."/>
        </authorList>
    </citation>
    <scope>NUCLEOTIDE SEQUENCE</scope>
    <source>
        <strain evidence="14">4</strain>
    </source>
</reference>
<accession>A0A077R3L4</accession>
<organism evidence="14">
    <name type="scientific">Melanopsichium pennsylvanicum 4</name>
    <dbReference type="NCBI Taxonomy" id="1398559"/>
    <lineage>
        <taxon>Eukaryota</taxon>
        <taxon>Fungi</taxon>
        <taxon>Dikarya</taxon>
        <taxon>Basidiomycota</taxon>
        <taxon>Ustilaginomycotina</taxon>
        <taxon>Ustilaginomycetes</taxon>
        <taxon>Ustilaginales</taxon>
        <taxon>Ustilaginaceae</taxon>
        <taxon>Melanopsichium</taxon>
    </lineage>
</organism>
<dbReference type="FunFam" id="3.40.50.300:FF:000186">
    <property type="entry name" value="ATP-binding cassette sub-family B member 7, mitochondrial"/>
    <property type="match status" value="1"/>
</dbReference>
<dbReference type="PANTHER" id="PTHR24221">
    <property type="entry name" value="ATP-BINDING CASSETTE SUB-FAMILY B"/>
    <property type="match status" value="1"/>
</dbReference>
<evidence type="ECO:0000259" key="12">
    <source>
        <dbReference type="PROSITE" id="PS50893"/>
    </source>
</evidence>
<proteinExistence type="inferred from homology"/>
<dbReference type="Gene3D" id="1.20.1560.10">
    <property type="entry name" value="ABC transporter type 1, transmembrane domain"/>
    <property type="match status" value="1"/>
</dbReference>
<feature type="transmembrane region" description="Helical" evidence="11">
    <location>
        <begin position="464"/>
        <end position="484"/>
    </location>
</feature>
<feature type="compositionally biased region" description="Basic and acidic residues" evidence="10">
    <location>
        <begin position="1090"/>
        <end position="1100"/>
    </location>
</feature>
<dbReference type="SUPFAM" id="SSF90123">
    <property type="entry name" value="ABC transporter transmembrane region"/>
    <property type="match status" value="1"/>
</dbReference>
<feature type="transmembrane region" description="Helical" evidence="11">
    <location>
        <begin position="104"/>
        <end position="123"/>
    </location>
</feature>
<feature type="region of interest" description="Disordered" evidence="10">
    <location>
        <begin position="247"/>
        <end position="314"/>
    </location>
</feature>
<feature type="compositionally biased region" description="Basic residues" evidence="10">
    <location>
        <begin position="1080"/>
        <end position="1089"/>
    </location>
</feature>
<feature type="compositionally biased region" description="Polar residues" evidence="10">
    <location>
        <begin position="980"/>
        <end position="995"/>
    </location>
</feature>
<comment type="similarity">
    <text evidence="9">Belongs to the ABC transporter superfamily. ABCB family. Heavy Metal importer (TC 3.A.1.210) subfamily.</text>
</comment>
<keyword evidence="8 11" id="KW-0472">Membrane</keyword>
<evidence type="ECO:0000259" key="13">
    <source>
        <dbReference type="PROSITE" id="PS50929"/>
    </source>
</evidence>
<dbReference type="PROSITE" id="PS50893">
    <property type="entry name" value="ABC_TRANSPORTER_2"/>
    <property type="match status" value="1"/>
</dbReference>
<keyword evidence="5" id="KW-0496">Mitochondrion</keyword>
<dbReference type="PROSITE" id="PS50929">
    <property type="entry name" value="ABC_TM1F"/>
    <property type="match status" value="1"/>
</dbReference>
<evidence type="ECO:0000256" key="2">
    <source>
        <dbReference type="ARBA" id="ARBA00022448"/>
    </source>
</evidence>
<evidence type="ECO:0000256" key="8">
    <source>
        <dbReference type="ARBA" id="ARBA00023136"/>
    </source>
</evidence>
<dbReference type="EMBL" id="HG529582">
    <property type="protein sequence ID" value="CDI53546.1"/>
    <property type="molecule type" value="Genomic_DNA"/>
</dbReference>
<feature type="domain" description="ABC transporter" evidence="12">
    <location>
        <begin position="668"/>
        <end position="902"/>
    </location>
</feature>
<evidence type="ECO:0000256" key="9">
    <source>
        <dbReference type="ARBA" id="ARBA00024363"/>
    </source>
</evidence>
<dbReference type="Pfam" id="PF00005">
    <property type="entry name" value="ABC_tran"/>
    <property type="match status" value="1"/>
</dbReference>
<keyword evidence="3 11" id="KW-0812">Transmembrane</keyword>
<dbReference type="GO" id="GO:0005524">
    <property type="term" value="F:ATP binding"/>
    <property type="evidence" value="ECO:0007669"/>
    <property type="project" value="UniProtKB-KW"/>
</dbReference>
<feature type="region of interest" description="Disordered" evidence="10">
    <location>
        <begin position="911"/>
        <end position="1006"/>
    </location>
</feature>
<sequence>MATAASPLSQAWLLAKPVNADYDDFLTALRIIQPIVILLIAFASVLLDPTKSFVAHIFYPRRSEYDQLCGEAEREDGHDQALQPTPVIVPVRSRRRILTQSTQLCLAATFFISAILIILRAVIPTKEWQPDLPLWGAVDVQALGGLLAWGSVVIAALWEEKVRGRGSYGRGKSAWSVTAGAATDIGLLTIYMIPKERRDLPSTSAWSIAQLGLIILRLLLLYPVLILALTWDRVRFVRAADLANEAATPAAEPSSSRPRSAPANDELTGLLQAPGSSTTPSYGATATNANDTKKSTANSGMQTPNRDPNASMGLTVAAQPPPPTFKTFLYRIRFLFPYLWPSKSLKLQLIAVCCVTLLFAARVVNFFTPLALGQLVDDLSSGASPWLDVTLYAGLKMLQGSGSLLSVLQNILWVPVEQYSDRMMSIMAFEHLLNLSMSFHTKKKTGEVLRILDRGSAINNFFQYLLFSLLPVFIDIFVAMIYMTRTFSPAIGVALFVVMVAYTWTSVQLTTWRTSLRRAMNNKDSICRAISADVLMNWETVKCYSNESYEAERFRSALQDYQKAEFKVIGSLNMLNMVQNLILAFGTLFTIMLVAGSVVRGETTSSQFVVFVTYLQQVYQPLSMLGTLYRVVQQNLVDTDKLMTLLEEETEVKDLPDAEDLVVTNGVIEFQDVHFSYDGKVGALNGLSFKIDRHSSVALVGESGAGKSSVLRLLYRFYDIQSGRILIDGQDIRNVTQRSLRRAVGVVPQEPSLFNNDIRTNILYGNTKASDEAVEAAALAAQIHERIQSFPEGYGTVVGERGVRLSGGEKQRVAIARTILKDPPILLLDEATSALDSQTERQLQSALNNLMQGRSSLTIAHRLSTIINCDAIIVMDAGRVVEVGTHADLIAKAGLYSKMWEQQIKTQKEQEAAAAVQKANREADKEDAKAVKDDAKESEARKQVETQPGMLGIVPPVIAGEPENSLEDADKTEGAGAEENVSNATAEAEPTSTAVNGPDDTVAAPSQAEVAAAAGLAQKIQPDTTASDAAASNGHLTVEFTQAADGNRSGSSSPSLQDDSHSGSDLANSGTLSKGDKKKQQNRKKNAKRREKERQRKSSG</sequence>
<feature type="region of interest" description="Disordered" evidence="10">
    <location>
        <begin position="1024"/>
        <end position="1100"/>
    </location>
</feature>
<feature type="compositionally biased region" description="Low complexity" evidence="10">
    <location>
        <begin position="247"/>
        <end position="265"/>
    </location>
</feature>
<dbReference type="GO" id="GO:0016020">
    <property type="term" value="C:membrane"/>
    <property type="evidence" value="ECO:0007669"/>
    <property type="project" value="UniProtKB-SubCell"/>
</dbReference>
<keyword evidence="4" id="KW-0547">Nucleotide-binding</keyword>
<evidence type="ECO:0000256" key="1">
    <source>
        <dbReference type="ARBA" id="ARBA00004141"/>
    </source>
</evidence>